<sequence>MKLIFNKNNAGNAELKEHIGFLDNGTSFENLKRFIRNATLTVQDIIGKETYDVIQAMYEAGNDQEPNIFYIDALQDAICIEAYRRYVPSNDVGHTVNGRRMRVDDHEKQAFEWLLDRDNDNMERMYYQSLDQLLTTLESLASWKATDQYKKLNALFVSKTQDFQEFFDINNSRYLLLRLTPGLRQAEQMAILPRLGKDEMTALKEDASQKAELLALVKEACVYWALSWAMKGRLTVTLFPEGVLQRFVGERTTTQGKQPPMGNEYAWAAQEFMQDAERLLLRIEESVAPEVEESIEASEPNYTFGFDDDDAFVTT</sequence>
<gene>
    <name evidence="1" type="ORF">F0361_01105</name>
</gene>
<dbReference type="InterPro" id="IPR046558">
    <property type="entry name" value="DUF6712"/>
</dbReference>
<organism evidence="1 2">
    <name type="scientific">Maribacter flavus</name>
    <dbReference type="NCBI Taxonomy" id="1658664"/>
    <lineage>
        <taxon>Bacteria</taxon>
        <taxon>Pseudomonadati</taxon>
        <taxon>Bacteroidota</taxon>
        <taxon>Flavobacteriia</taxon>
        <taxon>Flavobacteriales</taxon>
        <taxon>Flavobacteriaceae</taxon>
        <taxon>Maribacter</taxon>
    </lineage>
</organism>
<dbReference type="Proteomes" id="UP000323188">
    <property type="component" value="Unassembled WGS sequence"/>
</dbReference>
<protein>
    <submittedName>
        <fullName evidence="1">Uncharacterized protein</fullName>
    </submittedName>
</protein>
<dbReference type="Pfam" id="PF20459">
    <property type="entry name" value="DUF6712"/>
    <property type="match status" value="1"/>
</dbReference>
<proteinExistence type="predicted"/>
<dbReference type="AlphaFoldDB" id="A0A5B2TUV1"/>
<reference evidence="1 2" key="1">
    <citation type="submission" date="2019-09" db="EMBL/GenBank/DDBJ databases">
        <authorList>
            <person name="Khan S.A."/>
            <person name="Jeon C.O."/>
            <person name="Chun B.H."/>
            <person name="Jeong S.E."/>
        </authorList>
    </citation>
    <scope>NUCLEOTIDE SEQUENCE [LARGE SCALE GENOMIC DNA]</scope>
    <source>
        <strain evidence="1 2">KCTC 42508</strain>
    </source>
</reference>
<accession>A0A5B2TUV1</accession>
<evidence type="ECO:0000313" key="2">
    <source>
        <dbReference type="Proteomes" id="UP000323188"/>
    </source>
</evidence>
<name>A0A5B2TUV1_9FLAO</name>
<dbReference type="EMBL" id="VUOE01000001">
    <property type="protein sequence ID" value="KAA2218247.1"/>
    <property type="molecule type" value="Genomic_DNA"/>
</dbReference>
<comment type="caution">
    <text evidence="1">The sequence shown here is derived from an EMBL/GenBank/DDBJ whole genome shotgun (WGS) entry which is preliminary data.</text>
</comment>
<evidence type="ECO:0000313" key="1">
    <source>
        <dbReference type="EMBL" id="KAA2218247.1"/>
    </source>
</evidence>
<dbReference type="RefSeq" id="WP_154916867.1">
    <property type="nucleotide sequence ID" value="NZ_VUOE01000001.1"/>
</dbReference>